<reference evidence="2" key="1">
    <citation type="journal article" date="2013" name="PLoS Biol.">
        <title>Secondary evolution of a self-incompatibility locus in the brassicaceae genus leavenworthia.</title>
        <authorList>
            <person name="Chantha S.C."/>
            <person name="Herman A.C."/>
            <person name="Platts A.E."/>
            <person name="Vekemans X."/>
            <person name="Schoen D.J."/>
        </authorList>
    </citation>
    <scope>NUCLEOTIDE SEQUENCE</scope>
</reference>
<proteinExistence type="predicted"/>
<protein>
    <submittedName>
        <fullName evidence="2">Truncated S-locus cysteine-rich-like protein</fullName>
    </submittedName>
</protein>
<sequence length="45" mass="5134">MAKSVRLISFIIYLTINMLIFAVNPKPHSSQVPPIPDPGKHRRCF</sequence>
<feature type="transmembrane region" description="Helical" evidence="1">
    <location>
        <begin position="7"/>
        <end position="24"/>
    </location>
</feature>
<keyword evidence="1" id="KW-1133">Transmembrane helix</keyword>
<reference evidence="2" key="2">
    <citation type="submission" date="2013-04" db="EMBL/GenBank/DDBJ databases">
        <authorList>
            <person name="Chantha S.-C."/>
            <person name="Platts A."/>
            <person name="Schoen D.J."/>
        </authorList>
    </citation>
    <scope>NUCLEOTIDE SEQUENCE</scope>
</reference>
<evidence type="ECO:0000256" key="1">
    <source>
        <dbReference type="SAM" id="Phobius"/>
    </source>
</evidence>
<evidence type="ECO:0000313" key="2">
    <source>
        <dbReference type="EMBL" id="AGN12778.1"/>
    </source>
</evidence>
<organism evidence="2">
    <name type="scientific">Leavenworthia alabamica</name>
    <name type="common">Alabama glade-cress</name>
    <dbReference type="NCBI Taxonomy" id="310722"/>
    <lineage>
        <taxon>Eukaryota</taxon>
        <taxon>Viridiplantae</taxon>
        <taxon>Streptophyta</taxon>
        <taxon>Embryophyta</taxon>
        <taxon>Tracheophyta</taxon>
        <taxon>Spermatophyta</taxon>
        <taxon>Magnoliopsida</taxon>
        <taxon>eudicotyledons</taxon>
        <taxon>Gunneridae</taxon>
        <taxon>Pentapetalae</taxon>
        <taxon>rosids</taxon>
        <taxon>malvids</taxon>
        <taxon>Brassicales</taxon>
        <taxon>Brassicaceae</taxon>
        <taxon>Cardamineae</taxon>
        <taxon>Leavenworthia</taxon>
    </lineage>
</organism>
<dbReference type="EMBL" id="KC981241">
    <property type="protein sequence ID" value="AGN12778.1"/>
    <property type="molecule type" value="Genomic_DNA"/>
</dbReference>
<name>R9S9L3_LEAAL</name>
<gene>
    <name evidence="2" type="primary">SCRL</name>
</gene>
<keyword evidence="1" id="KW-0812">Transmembrane</keyword>
<accession>R9S9L3</accession>
<dbReference type="AlphaFoldDB" id="R9S9L3"/>
<keyword evidence="1" id="KW-0472">Membrane</keyword>